<name>A0ABD1YNZ3_9MARC</name>
<organism evidence="3 4">
    <name type="scientific">Riccia fluitans</name>
    <dbReference type="NCBI Taxonomy" id="41844"/>
    <lineage>
        <taxon>Eukaryota</taxon>
        <taxon>Viridiplantae</taxon>
        <taxon>Streptophyta</taxon>
        <taxon>Embryophyta</taxon>
        <taxon>Marchantiophyta</taxon>
        <taxon>Marchantiopsida</taxon>
        <taxon>Marchantiidae</taxon>
        <taxon>Marchantiales</taxon>
        <taxon>Ricciaceae</taxon>
        <taxon>Riccia</taxon>
    </lineage>
</organism>
<keyword evidence="4" id="KW-1185">Reference proteome</keyword>
<evidence type="ECO:0000256" key="1">
    <source>
        <dbReference type="SAM" id="Coils"/>
    </source>
</evidence>
<feature type="compositionally biased region" description="Basic and acidic residues" evidence="2">
    <location>
        <begin position="1605"/>
        <end position="1614"/>
    </location>
</feature>
<feature type="coiled-coil region" evidence="1">
    <location>
        <begin position="1718"/>
        <end position="1780"/>
    </location>
</feature>
<feature type="coiled-coil region" evidence="1">
    <location>
        <begin position="2634"/>
        <end position="2749"/>
    </location>
</feature>
<proteinExistence type="predicted"/>
<feature type="coiled-coil region" evidence="1">
    <location>
        <begin position="3648"/>
        <end position="3675"/>
    </location>
</feature>
<feature type="coiled-coil region" evidence="1">
    <location>
        <begin position="1431"/>
        <end position="1585"/>
    </location>
</feature>
<accession>A0ABD1YNZ3</accession>
<feature type="coiled-coil region" evidence="1">
    <location>
        <begin position="735"/>
        <end position="773"/>
    </location>
</feature>
<feature type="compositionally biased region" description="Basic and acidic residues" evidence="2">
    <location>
        <begin position="1796"/>
        <end position="1811"/>
    </location>
</feature>
<feature type="region of interest" description="Disordered" evidence="2">
    <location>
        <begin position="1604"/>
        <end position="1627"/>
    </location>
</feature>
<feature type="region of interest" description="Disordered" evidence="2">
    <location>
        <begin position="1796"/>
        <end position="1826"/>
    </location>
</feature>
<feature type="region of interest" description="Disordered" evidence="2">
    <location>
        <begin position="1652"/>
        <end position="1711"/>
    </location>
</feature>
<feature type="coiled-coil region" evidence="1">
    <location>
        <begin position="1322"/>
        <end position="1349"/>
    </location>
</feature>
<feature type="compositionally biased region" description="Polar residues" evidence="2">
    <location>
        <begin position="183"/>
        <end position="197"/>
    </location>
</feature>
<feature type="coiled-coil region" evidence="1">
    <location>
        <begin position="2779"/>
        <end position="2874"/>
    </location>
</feature>
<feature type="region of interest" description="Disordered" evidence="2">
    <location>
        <begin position="81"/>
        <end position="297"/>
    </location>
</feature>
<feature type="compositionally biased region" description="Low complexity" evidence="2">
    <location>
        <begin position="1693"/>
        <end position="1706"/>
    </location>
</feature>
<evidence type="ECO:0000313" key="4">
    <source>
        <dbReference type="Proteomes" id="UP001605036"/>
    </source>
</evidence>
<feature type="compositionally biased region" description="Low complexity" evidence="2">
    <location>
        <begin position="89"/>
        <end position="99"/>
    </location>
</feature>
<feature type="compositionally biased region" description="Basic and acidic residues" evidence="2">
    <location>
        <begin position="3260"/>
        <end position="3271"/>
    </location>
</feature>
<dbReference type="PANTHER" id="PTHR43941">
    <property type="entry name" value="STRUCTURAL MAINTENANCE OF CHROMOSOMES PROTEIN 2"/>
    <property type="match status" value="1"/>
</dbReference>
<evidence type="ECO:0000313" key="3">
    <source>
        <dbReference type="EMBL" id="KAL2632398.1"/>
    </source>
</evidence>
<keyword evidence="1" id="KW-0175">Coiled coil</keyword>
<feature type="compositionally biased region" description="Polar residues" evidence="2">
    <location>
        <begin position="1658"/>
        <end position="1671"/>
    </location>
</feature>
<sequence>MVVHGRDEKYCDGAISQGKQGGISVVDLDFRCSSESDIGAEFDIMNSYCFGSELCDSGRNPMDKPKSKDNLRAAGKKRLEEFRQKKQQKSAATKTTGTALKVLAGDDKELPSASSSPRNPNHDESQFRSVETDQSHDDSVPSTHKVPQATGDSDKEVTYADENHHIARGGNIDYSTIPDENNDSPSTNETSGISPASQLVDGRNITEEASRAGAGEYTSESTVSLEGANSREEDSRMEDSPEDENYSRTPHQSTISEGSQESEAPSLSPLAQISVDREKGPSEVSREAEQKSENAREAKTLLSEIESLQLQLRISQQEKERSSVDLQAAQAELQIRTGNAAQEQSTTREALTQSELGDFPPDSNLDTAKREIVQVNGEVVSELERLQKRLTDKETEAMEMKEELASYRDKLVQLEEERSSLMSEVGQYHAELEALGQEKVRLTSELETSHMSVRSMELEKEELISERDSSAQQVRAFIQKNERVTNELIESVEKLQTLELTNKHEREVSRVQIESIAAENSRLAKELDVEKTILNGMRVEKAQLLADISLERVQLEEAVAKLQTSELAKTYELETLKEQVENFEVENVRLGKKLDAERESVNSLRMEKNELLADIENEREVLIESVEKLRTSGVLMGRELEECRIQIKSITDENARLAKELESERACVNETREQKSQILADLSVRSEELRESAGRLEATKVTKERDLEACRVQIASISTENLRLAKKLDAETACLNEMRAEKDQLLYDLNAKSEELRESVEKLETSKVSKDRELEACRVQIASITTENVRLSEELDVERECVDQGKKYINDLNVKHEELRKLYEKLQLSGISKDHELEACRVQTASLTAENVRLSEELDAERACVHEMRVEKEHLLTVEHAKLEHFAKVEIELLSEVKALKALMQELRSEHSNFLSVFNTDVISVELQKIEAAYADQASQHTESRHKLQAASEDHARSVNKLEIALDECSRMLDFVTEEKNKLTNELIIVKSQLVVHTEEGELAISTIRTELQESKELVKMAEEQNGSLVKLLEEARSEMQRVVEENARSVSKLESELDKQKLLFEKEVEEKARLFAELQEMRQQLDSTHLSLSDRQTDMDRNSEELKQLGEHRTKLSKELVATMEELTRLQEEKSQAAAEMSAAKKQIDELERGYSACLEKLENTEAELRNVREHGLEQFTEMQVELEKERSVRTELSQEKDKLAAKLQDLQEQHEILQQEMEASIKSFRCEILKHEERSREIGEDRNKLSDELSASRDELSKAHEERSRVEEDLQSCRVRLARLEEDIALLLETHRHENAAHEDSMRKLDESRGVLKSELLACQDELTKLRVEKDDLRQELVVQTETLRTIEALNKDLAGELAEVKLRADVHVQDKALLQAEHGSEVARLQEELYRLEGLNAASTSDIVQLLSDLQGLKKEKDFSCSQVEILKEDCRRLGEEKSKLADDLLQTKDQVQLIVRDEELRHTMLKSELEHHREQAERLSEEKTTLLEELEVTRENLRGVSNQKMNEIEMLLRQVEELTQSKAQAVNELAAAFERAEKVEKTRMELASKLEAVEQQLQDLMRDKDSLLTDLDMSRQQPEELGKEKAELLPCFQDSLNDSKTERSDLEQATEVSAEKDGMAVDLALTERRRDDMPDVQTRASAEFGCMKESLQSSDEIGQSADQLNARDEQDRGVSPDDVSKQKLLGESGELSSSGRSFEPGETVHSVDDLEEMKRQIATKEGELAHLKTQYTLLETKLESADGERHVLAQELVTLRQQLQQLSESKSHVANELALGVEASRQRMLEYEESKSESVSEMKKSKQDLQSLGEEDRAPWQGSQVLQGQSVELTGVGLKKRSPISRCDDSVALGSGVSKLIGEFERKAHAGQEQAEQLRRAVHENMRLTASVQRLESERHMLVDAPAQIADLQRQLEHLDKQIAELRAEKDAAVGALLAAQAELRESKEIVKEGNSVLADRLVVLEESVISLRTERDVLSGSLVEMEKSLTPGSDNSLKDEGTSVEIVPASDGMRGNIPVDSNNLRFLIAKLEHAVLETFPDSASELVSLRVAKPAFEYWETLCDKLLNGDTGVCHQLQKAHLQLTDIRQLLTQSEEKLVIVQQERDSVVQATQGYADQLAKELADKAAVQAEVSALQARIDELESSLTLETNSRSVVDNDLRSIISKYWGDGADVEQEVQSLQQRYETREFELSTVTKKLEVAVKTVTQQADEIKGLLLQTDRLSEELEKMAAEKESFQSSITQAEQKLSLTREKLSMAVNKGKAVVQQRDALKQTLAEKTKLLEDLKITHEQVLHMKDVTLQNMEAKLSELEAFKDEYIQLETRCSFLQEVVSTAEKALEDKDHLVEELSSLLECPMSIKDWHACELVEKIVWITNSTSKVLQIVEASKGEVGEQALTSTSQANYSEEVQARAETLAHELSVLKLEKEELVSHFQDIKSSLQSELEQKISEKSHLTSMIRKLDSDLETLRQGNESMSRRLEEQASGLAEFESEISALQKKLAEREEQWHHEVLRHQKLQANVHTVATNLVDIHQSLPPFEGDVSSAQSSLAWCKKFIHILVGRYNLIVEKLDEFAYQSAESTSTSMKPPSDTLSNKPVDQLSLRSVSTELIKEVEEIFALVEKQAGEATTLLRRIEKQADELAAAEAERLRLQQELSTSEQRSSTIREKLSSAVTKGKSVVQQRDALKQALAEKNDELATLMSSHKKELQERDALLHETCEKLDAARDRIDNLEKQLTNLKTSSARDMEPASADKVRELERVLTELQSKDALLHDTNQKLDIAMERVNSLEKELATFDACVERDEKSSSIEKINELKMILAETELKLSSAEAEAGSSRKGADEAAFELKQCQKTIETLSAKSRSLTEERDSLVSRLESSTTQHKDEVEEFLDEREKLVTTIGELENIISRQKDDMESLMRNFEELSESYNSLNAQSIEDATETTNLQDEINSLHNHIAELELAMEMEAAARQKLEADSDAVVASIQEVIQDSWVGLSGKNSPSSDSTSLLEEICSLLIGRYKAVTQEVEELTEQVSVLSNLEETSKAKTLSEEDSLFRMQQMLQTKDVELSELSTRMEDAAIEMAKQEDVVQGLMQQVGKLRGERDALQAELELAEQRTASCREKLTLAVKKGKNVVQQRDALKQTLAEQEAILAHCKEKLELKESMLAKLSEDLVMSDKQVQDLESEVAALRKHSSTLEHDLQDKSAVIAALETSLGSHSTANEWRSKKLPQKVNWLVSAIADADSKASSSSREVEALRRESSQLHRQLSDAQYQAETLEKESAQLGSQLRDAQYQAEVSKKESTQLGTQLRDVQNQVEVLKRESSQLGSQLTDAQYQAECDKETMSVLTRKLEKTENELHWSQLRSAELEAQLPALVSAHQQADTLSSTVRTLEALLEQKDEEIRNLESVLKQKDGSIRDLESTLEQKKADIKRAEEAVYAWAGRSEETEAYIHGSQMRISELETQLRTLSEVQQHAEQLADKVRSLEEILQQKESALKTSEASRTKTANKLTTTRSKFRELCHQSEGLVAELERMQGSVESKDIEIKHMKEDVGRSRALAQVLQARLDSRNALLTQLEEKLRTSWAGENEFSPSTASRAYPNEDGHRVEGEEVFTASVKMIQRRLEALVAQSQSWQTELTKKDSQLQGLRRELDEANGERTSLKASLHKEKTLFEQFKAEHASKYSPAADRDSLKVEDIEAVQVGNRSMPSTSAAPHVRGTRKPPSFDVAIDMDFESSRLLEASDEKGHGFKALGSARFMPRGTRFIADRIDRICVAGGRLPHMCSRAFQLFLSHLYGSTTSSSESHRRNTFISATASKKIHRDMQLSMQRHLRFLSRKDDRWSSGLLVTRRGVFSYRLGIGLRAVRFMALR</sequence>
<feature type="coiled-coil region" evidence="1">
    <location>
        <begin position="3076"/>
        <end position="3208"/>
    </location>
</feature>
<dbReference type="Proteomes" id="UP001605036">
    <property type="component" value="Unassembled WGS sequence"/>
</dbReference>
<feature type="coiled-coil region" evidence="1">
    <location>
        <begin position="2124"/>
        <end position="2151"/>
    </location>
</feature>
<gene>
    <name evidence="3" type="ORF">R1flu_017084</name>
</gene>
<feature type="coiled-coil region" evidence="1">
    <location>
        <begin position="376"/>
        <end position="501"/>
    </location>
</feature>
<feature type="coiled-coil region" evidence="1">
    <location>
        <begin position="2907"/>
        <end position="2983"/>
    </location>
</feature>
<dbReference type="Gene3D" id="1.20.5.490">
    <property type="entry name" value="Single helix bin"/>
    <property type="match status" value="1"/>
</dbReference>
<feature type="region of interest" description="Disordered" evidence="2">
    <location>
        <begin position="3256"/>
        <end position="3276"/>
    </location>
</feature>
<feature type="compositionally biased region" description="Basic and acidic residues" evidence="2">
    <location>
        <begin position="229"/>
        <end position="239"/>
    </location>
</feature>
<feature type="coiled-coil region" evidence="1">
    <location>
        <begin position="1865"/>
        <end position="1947"/>
    </location>
</feature>
<evidence type="ECO:0000256" key="2">
    <source>
        <dbReference type="SAM" id="MobiDB-lite"/>
    </source>
</evidence>
<dbReference type="PANTHER" id="PTHR43941:SF1">
    <property type="entry name" value="STRUCTURAL MAINTENANCE OF CHROMOSOMES PROTEIN 2"/>
    <property type="match status" value="1"/>
</dbReference>
<feature type="compositionally biased region" description="Basic and acidic residues" evidence="2">
    <location>
        <begin position="152"/>
        <end position="165"/>
    </location>
</feature>
<feature type="coiled-coil region" evidence="1">
    <location>
        <begin position="959"/>
        <end position="1085"/>
    </location>
</feature>
<reference evidence="3 4" key="1">
    <citation type="submission" date="2024-09" db="EMBL/GenBank/DDBJ databases">
        <title>Chromosome-scale assembly of Riccia fluitans.</title>
        <authorList>
            <person name="Paukszto L."/>
            <person name="Sawicki J."/>
            <person name="Karawczyk K."/>
            <person name="Piernik-Szablinska J."/>
            <person name="Szczecinska M."/>
            <person name="Mazdziarz M."/>
        </authorList>
    </citation>
    <scope>NUCLEOTIDE SEQUENCE [LARGE SCALE GENOMIC DNA]</scope>
    <source>
        <strain evidence="3">Rf_01</strain>
        <tissue evidence="3">Aerial parts of the thallus</tissue>
    </source>
</reference>
<comment type="caution">
    <text evidence="3">The sequence shown here is derived from an EMBL/GenBank/DDBJ whole genome shotgun (WGS) entry which is preliminary data.</text>
</comment>
<feature type="compositionally biased region" description="Basic and acidic residues" evidence="2">
    <location>
        <begin position="120"/>
        <end position="139"/>
    </location>
</feature>
<feature type="region of interest" description="Disordered" evidence="2">
    <location>
        <begin position="1243"/>
        <end position="1270"/>
    </location>
</feature>
<feature type="compositionally biased region" description="Polar residues" evidence="2">
    <location>
        <begin position="247"/>
        <end position="271"/>
    </location>
</feature>
<protein>
    <submittedName>
        <fullName evidence="3">Uncharacterized protein</fullName>
    </submittedName>
</protein>
<feature type="coiled-coil region" evidence="1">
    <location>
        <begin position="2219"/>
        <end position="2337"/>
    </location>
</feature>
<feature type="compositionally biased region" description="Polar residues" evidence="2">
    <location>
        <begin position="338"/>
        <end position="355"/>
    </location>
</feature>
<feature type="compositionally biased region" description="Basic and acidic residues" evidence="2">
    <location>
        <begin position="1673"/>
        <end position="1689"/>
    </location>
</feature>
<feature type="compositionally biased region" description="Basic and acidic residues" evidence="2">
    <location>
        <begin position="275"/>
        <end position="297"/>
    </location>
</feature>
<dbReference type="EMBL" id="JBHFFA010000004">
    <property type="protein sequence ID" value="KAL2632398.1"/>
    <property type="molecule type" value="Genomic_DNA"/>
</dbReference>
<feature type="coiled-coil region" evidence="1">
    <location>
        <begin position="545"/>
        <end position="699"/>
    </location>
</feature>
<feature type="region of interest" description="Disordered" evidence="2">
    <location>
        <begin position="338"/>
        <end position="365"/>
    </location>
</feature>
<feature type="coiled-coil region" evidence="1">
    <location>
        <begin position="2465"/>
        <end position="2513"/>
    </location>
</feature>